<dbReference type="Proteomes" id="UP000598227">
    <property type="component" value="Unassembled WGS sequence"/>
</dbReference>
<keyword evidence="2" id="KW-0436">Ligase</keyword>
<dbReference type="InterPro" id="IPR009097">
    <property type="entry name" value="Cyclic_Pdiesterase"/>
</dbReference>
<dbReference type="GO" id="GO:0016874">
    <property type="term" value="F:ligase activity"/>
    <property type="evidence" value="ECO:0007669"/>
    <property type="project" value="UniProtKB-KW"/>
</dbReference>
<dbReference type="Gene3D" id="3.90.1140.10">
    <property type="entry name" value="Cyclic phosphodiesterase"/>
    <property type="match status" value="1"/>
</dbReference>
<evidence type="ECO:0000256" key="1">
    <source>
        <dbReference type="SAM" id="MobiDB-lite"/>
    </source>
</evidence>
<reference evidence="2 3" key="1">
    <citation type="submission" date="2020-09" db="EMBL/GenBank/DDBJ databases">
        <title>Draft Genome Sequence of Aminobacter carboxidus type strain DSM 1086, a soil Gram-negative carboxydobacterium.</title>
        <authorList>
            <person name="Turrini P."/>
            <person name="Tescari M."/>
            <person name="Artuso I."/>
            <person name="Lugli G.A."/>
            <person name="Frangipani E."/>
            <person name="Ventura M."/>
            <person name="Visca P."/>
        </authorList>
    </citation>
    <scope>NUCLEOTIDE SEQUENCE [LARGE SCALE GENOMIC DNA]</scope>
    <source>
        <strain evidence="2 3">DSM 1086</strain>
    </source>
</reference>
<protein>
    <submittedName>
        <fullName evidence="2">2'-5' RNA ligase family protein</fullName>
    </submittedName>
</protein>
<dbReference type="EMBL" id="JACZEP010000001">
    <property type="protein sequence ID" value="MBE1202856.1"/>
    <property type="molecule type" value="Genomic_DNA"/>
</dbReference>
<sequence>MSEQLRFDFGTTSLGTRPPSRGRTPVGKPDMLMFRLYPGQDVPIASAVCRTRRAYGLTAKPYDADQRHVSLLSIGSYEGVTLQLIGDAAAAASQVRSPAFDLAFDRIVSFRNGRPKPLVMLCGEGANKVVELVNRIAKALNGFGFGVRLRSGFVPHCTVLRDDRLVPEVSLDRPIISSMREFSLEHSTNGGRLRLRIGRWPLLG</sequence>
<organism evidence="2 3">
    <name type="scientific">Aminobacter carboxidus</name>
    <dbReference type="NCBI Taxonomy" id="376165"/>
    <lineage>
        <taxon>Bacteria</taxon>
        <taxon>Pseudomonadati</taxon>
        <taxon>Pseudomonadota</taxon>
        <taxon>Alphaproteobacteria</taxon>
        <taxon>Hyphomicrobiales</taxon>
        <taxon>Phyllobacteriaceae</taxon>
        <taxon>Aminobacter</taxon>
    </lineage>
</organism>
<comment type="caution">
    <text evidence="2">The sequence shown here is derived from an EMBL/GenBank/DDBJ whole genome shotgun (WGS) entry which is preliminary data.</text>
</comment>
<feature type="region of interest" description="Disordered" evidence="1">
    <location>
        <begin position="1"/>
        <end position="27"/>
    </location>
</feature>
<keyword evidence="3" id="KW-1185">Reference proteome</keyword>
<dbReference type="SUPFAM" id="SSF55144">
    <property type="entry name" value="LigT-like"/>
    <property type="match status" value="1"/>
</dbReference>
<gene>
    <name evidence="2" type="ORF">IHE39_00985</name>
</gene>
<dbReference type="Pfam" id="PF13563">
    <property type="entry name" value="2_5_RNA_ligase2"/>
    <property type="match status" value="1"/>
</dbReference>
<proteinExistence type="predicted"/>
<accession>A0ABR9GGW6</accession>
<evidence type="ECO:0000313" key="2">
    <source>
        <dbReference type="EMBL" id="MBE1202856.1"/>
    </source>
</evidence>
<evidence type="ECO:0000313" key="3">
    <source>
        <dbReference type="Proteomes" id="UP000598227"/>
    </source>
</evidence>
<name>A0ABR9GGW6_9HYPH</name>
<dbReference type="RefSeq" id="WP_192565216.1">
    <property type="nucleotide sequence ID" value="NZ_JACZEP010000001.1"/>
</dbReference>